<feature type="domain" description="Transposase DDE" evidence="1">
    <location>
        <begin position="38"/>
        <end position="474"/>
    </location>
</feature>
<dbReference type="InterPro" id="IPR025668">
    <property type="entry name" value="Tnp_DDE_dom"/>
</dbReference>
<name>A0ABU8WZJ3_9BURK</name>
<organism evidence="2 3">
    <name type="scientific">Variovorax rhizosphaerae</name>
    <dbReference type="NCBI Taxonomy" id="1836200"/>
    <lineage>
        <taxon>Bacteria</taxon>
        <taxon>Pseudomonadati</taxon>
        <taxon>Pseudomonadota</taxon>
        <taxon>Betaproteobacteria</taxon>
        <taxon>Burkholderiales</taxon>
        <taxon>Comamonadaceae</taxon>
        <taxon>Variovorax</taxon>
    </lineage>
</organism>
<protein>
    <submittedName>
        <fullName evidence="2">Transposase</fullName>
    </submittedName>
</protein>
<evidence type="ECO:0000259" key="1">
    <source>
        <dbReference type="Pfam" id="PF13701"/>
    </source>
</evidence>
<gene>
    <name evidence="2" type="ORF">WKW82_39820</name>
</gene>
<dbReference type="Proteomes" id="UP001385892">
    <property type="component" value="Unassembled WGS sequence"/>
</dbReference>
<evidence type="ECO:0000313" key="3">
    <source>
        <dbReference type="Proteomes" id="UP001385892"/>
    </source>
</evidence>
<reference evidence="2 3" key="1">
    <citation type="submission" date="2024-03" db="EMBL/GenBank/DDBJ databases">
        <title>Novel species of the genus Variovorax.</title>
        <authorList>
            <person name="Liu Q."/>
            <person name="Xin Y.-H."/>
        </authorList>
    </citation>
    <scope>NUCLEOTIDE SEQUENCE [LARGE SCALE GENOMIC DNA]</scope>
    <source>
        <strain evidence="2 3">KACC 18900</strain>
    </source>
</reference>
<dbReference type="SUPFAM" id="SSF53098">
    <property type="entry name" value="Ribonuclease H-like"/>
    <property type="match status" value="1"/>
</dbReference>
<dbReference type="EMBL" id="JBBKZT010000071">
    <property type="protein sequence ID" value="MEJ8852794.1"/>
    <property type="molecule type" value="Genomic_DNA"/>
</dbReference>
<keyword evidence="3" id="KW-1185">Reference proteome</keyword>
<evidence type="ECO:0000313" key="2">
    <source>
        <dbReference type="EMBL" id="MEJ8852794.1"/>
    </source>
</evidence>
<comment type="caution">
    <text evidence="2">The sequence shown here is derived from an EMBL/GenBank/DDBJ whole genome shotgun (WGS) entry which is preliminary data.</text>
</comment>
<sequence length="521" mass="58406">MGEAKRKRQQALARGDEHVNPAQVVDTLGGRMHVHWDEGAAVTPHGQLVFFAEFLAATGEFDRWVSACPLEYRSGNAPDKRDVLGTLMLGLLAGHRRYAHITALRGDAVAAQCLGMNKVVSEDALRRALERIDEGASAAWMRPALMHSVREALDKPWVLDIDASIKPLYGRQEGAELGYNPSKPARPSHVLHTFWVGNLRLVLDVQVSSGKQHTSAHAKAALGRLLDELGDERLGNRRPALVRGDSGYGNEAILLELESRSQPYLLRLRQTRNVQRLLRRLFERQGWSRPDHQGCQMIEDQLQLHGWSKKRRVVIVRQRIRGGIARERRVDDGKGGRQLRLDLASPSVHDGERLWEYAVLVTDVAYPIEAIGQLYRDRADCENGFDELKNQWGFTTQDINRCQTTARACALVYNWWSWYCRAAKPGARMEAITSRPLMLAAVGKAASHAGRTTLYLTLLHGKAHILKPLIANIRAALAHVRATAEQFRTQDPWAAMLRYISHRIAPTIGPFRPPNRLPGTG</sequence>
<dbReference type="RefSeq" id="WP_340348732.1">
    <property type="nucleotide sequence ID" value="NZ_JBBKZT010000071.1"/>
</dbReference>
<dbReference type="InterPro" id="IPR012337">
    <property type="entry name" value="RNaseH-like_sf"/>
</dbReference>
<proteinExistence type="predicted"/>
<dbReference type="Pfam" id="PF13701">
    <property type="entry name" value="DDE_Tnp_1_4"/>
    <property type="match status" value="1"/>
</dbReference>
<accession>A0ABU8WZJ3</accession>